<keyword evidence="1" id="KW-0812">Transmembrane</keyword>
<sequence>MYRRSAREQSFYTKWQFCPIAHRTLFNSLFNFQRILKYGSEPKGRSLCERRIPQYDTMACCHHCQKDILVCYSKLLYSNHEIRIAISLNLLLLSLADMVSIVLFCP</sequence>
<dbReference type="AlphaFoldDB" id="A0A813KQ54"/>
<evidence type="ECO:0000313" key="2">
    <source>
        <dbReference type="EMBL" id="CAE8706247.1"/>
    </source>
</evidence>
<accession>A0A813KQ54</accession>
<organism evidence="2 3">
    <name type="scientific">Polarella glacialis</name>
    <name type="common">Dinoflagellate</name>
    <dbReference type="NCBI Taxonomy" id="89957"/>
    <lineage>
        <taxon>Eukaryota</taxon>
        <taxon>Sar</taxon>
        <taxon>Alveolata</taxon>
        <taxon>Dinophyceae</taxon>
        <taxon>Suessiales</taxon>
        <taxon>Suessiaceae</taxon>
        <taxon>Polarella</taxon>
    </lineage>
</organism>
<protein>
    <submittedName>
        <fullName evidence="2">Uncharacterized protein</fullName>
    </submittedName>
</protein>
<feature type="transmembrane region" description="Helical" evidence="1">
    <location>
        <begin position="84"/>
        <end position="104"/>
    </location>
</feature>
<proteinExistence type="predicted"/>
<reference evidence="2" key="1">
    <citation type="submission" date="2021-02" db="EMBL/GenBank/DDBJ databases">
        <authorList>
            <person name="Dougan E. K."/>
            <person name="Rhodes N."/>
            <person name="Thang M."/>
            <person name="Chan C."/>
        </authorList>
    </citation>
    <scope>NUCLEOTIDE SEQUENCE</scope>
</reference>
<keyword evidence="1" id="KW-1133">Transmembrane helix</keyword>
<evidence type="ECO:0000256" key="1">
    <source>
        <dbReference type="SAM" id="Phobius"/>
    </source>
</evidence>
<gene>
    <name evidence="2" type="ORF">PGLA2088_LOCUS34079</name>
</gene>
<keyword evidence="1" id="KW-0472">Membrane</keyword>
<evidence type="ECO:0000313" key="3">
    <source>
        <dbReference type="Proteomes" id="UP000626109"/>
    </source>
</evidence>
<dbReference type="Proteomes" id="UP000626109">
    <property type="component" value="Unassembled WGS sequence"/>
</dbReference>
<name>A0A813KQ54_POLGL</name>
<dbReference type="EMBL" id="CAJNNW010031159">
    <property type="protein sequence ID" value="CAE8706247.1"/>
    <property type="molecule type" value="Genomic_DNA"/>
</dbReference>
<comment type="caution">
    <text evidence="2">The sequence shown here is derived from an EMBL/GenBank/DDBJ whole genome shotgun (WGS) entry which is preliminary data.</text>
</comment>